<reference evidence="2 3" key="1">
    <citation type="journal article" date="2013" name="PLoS Genet.">
        <title>Comparative genome structure, secondary metabolite, and effector coding capacity across Cochliobolus pathogens.</title>
        <authorList>
            <person name="Condon B.J."/>
            <person name="Leng Y."/>
            <person name="Wu D."/>
            <person name="Bushley K.E."/>
            <person name="Ohm R.A."/>
            <person name="Otillar R."/>
            <person name="Martin J."/>
            <person name="Schackwitz W."/>
            <person name="Grimwood J."/>
            <person name="MohdZainudin N."/>
            <person name="Xue C."/>
            <person name="Wang R."/>
            <person name="Manning V.A."/>
            <person name="Dhillon B."/>
            <person name="Tu Z.J."/>
            <person name="Steffenson B.J."/>
            <person name="Salamov A."/>
            <person name="Sun H."/>
            <person name="Lowry S."/>
            <person name="LaButti K."/>
            <person name="Han J."/>
            <person name="Copeland A."/>
            <person name="Lindquist E."/>
            <person name="Barry K."/>
            <person name="Schmutz J."/>
            <person name="Baker S.E."/>
            <person name="Ciuffetti L.M."/>
            <person name="Grigoriev I.V."/>
            <person name="Zhong S."/>
            <person name="Turgeon B.G."/>
        </authorList>
    </citation>
    <scope>NUCLEOTIDE SEQUENCE [LARGE SCALE GENOMIC DNA]</scope>
    <source>
        <strain evidence="2 3">FI3</strain>
    </source>
</reference>
<feature type="compositionally biased region" description="Basic residues" evidence="1">
    <location>
        <begin position="1"/>
        <end position="12"/>
    </location>
</feature>
<sequence length="105" mass="11088">MRSGGRPHKRHSAPVQSPGLVWSSQPLEAASLIGSSRQGKAAGRGGQMGSSPPFFSLMRIPSPTARLYLTLRPTHSSAIASFVLGSSTRPSLAPTHLSAFRQGEH</sequence>
<keyword evidence="3" id="KW-1185">Reference proteome</keyword>
<organism evidence="2 3">
    <name type="scientific">Bipolaris victoriae (strain FI3)</name>
    <name type="common">Victoria blight of oats agent</name>
    <name type="synonym">Cochliobolus victoriae</name>
    <dbReference type="NCBI Taxonomy" id="930091"/>
    <lineage>
        <taxon>Eukaryota</taxon>
        <taxon>Fungi</taxon>
        <taxon>Dikarya</taxon>
        <taxon>Ascomycota</taxon>
        <taxon>Pezizomycotina</taxon>
        <taxon>Dothideomycetes</taxon>
        <taxon>Pleosporomycetidae</taxon>
        <taxon>Pleosporales</taxon>
        <taxon>Pleosporineae</taxon>
        <taxon>Pleosporaceae</taxon>
        <taxon>Bipolaris</taxon>
    </lineage>
</organism>
<proteinExistence type="predicted"/>
<dbReference type="HOGENOM" id="CLU_2236127_0_0_1"/>
<evidence type="ECO:0000256" key="1">
    <source>
        <dbReference type="SAM" id="MobiDB-lite"/>
    </source>
</evidence>
<dbReference type="AlphaFoldDB" id="W7EDK9"/>
<evidence type="ECO:0000313" key="2">
    <source>
        <dbReference type="EMBL" id="EUN25009.1"/>
    </source>
</evidence>
<gene>
    <name evidence="2" type="ORF">COCVIDRAFT_104686</name>
</gene>
<dbReference type="RefSeq" id="XP_014554584.1">
    <property type="nucleotide sequence ID" value="XM_014699098.1"/>
</dbReference>
<evidence type="ECO:0000313" key="3">
    <source>
        <dbReference type="Proteomes" id="UP000054337"/>
    </source>
</evidence>
<dbReference type="Proteomes" id="UP000054337">
    <property type="component" value="Unassembled WGS sequence"/>
</dbReference>
<accession>W7EDK9</accession>
<protein>
    <submittedName>
        <fullName evidence="2">Uncharacterized protein</fullName>
    </submittedName>
</protein>
<name>W7EDK9_BIPV3</name>
<dbReference type="EMBL" id="KI968758">
    <property type="protein sequence ID" value="EUN25009.1"/>
    <property type="molecule type" value="Genomic_DNA"/>
</dbReference>
<feature type="region of interest" description="Disordered" evidence="1">
    <location>
        <begin position="1"/>
        <end position="54"/>
    </location>
</feature>
<dbReference type="GeneID" id="26248756"/>